<dbReference type="AlphaFoldDB" id="B1C2S0"/>
<evidence type="ECO:0000259" key="1">
    <source>
        <dbReference type="Pfam" id="PF13751"/>
    </source>
</evidence>
<reference evidence="2 4" key="2">
    <citation type="submission" date="2008-02" db="EMBL/GenBank/DDBJ databases">
        <authorList>
            <person name="Fulton L."/>
            <person name="Clifton S."/>
            <person name="Fulton B."/>
            <person name="Xu J."/>
            <person name="Minx P."/>
            <person name="Pepin K.H."/>
            <person name="Johnson M."/>
            <person name="Thiruvilangam P."/>
            <person name="Bhonagiri V."/>
            <person name="Nash W.E."/>
            <person name="Mardis E.R."/>
            <person name="Wilson R.K."/>
        </authorList>
    </citation>
    <scope>NUCLEOTIDE SEQUENCE [LARGE SCALE GENOMIC DNA]</scope>
    <source>
        <strain evidence="2 4">DSM 1552</strain>
    </source>
</reference>
<dbReference type="STRING" id="428126.CLOSPI_01532"/>
<organism evidence="2 4">
    <name type="scientific">Thomasclavelia spiroformis DSM 1552</name>
    <dbReference type="NCBI Taxonomy" id="428126"/>
    <lineage>
        <taxon>Bacteria</taxon>
        <taxon>Bacillati</taxon>
        <taxon>Bacillota</taxon>
        <taxon>Erysipelotrichia</taxon>
        <taxon>Erysipelotrichales</taxon>
        <taxon>Coprobacillaceae</taxon>
        <taxon>Thomasclavelia</taxon>
    </lineage>
</organism>
<dbReference type="EMBL" id="ABIK02000010">
    <property type="protein sequence ID" value="EDS74755.1"/>
    <property type="molecule type" value="Genomic_DNA"/>
</dbReference>
<evidence type="ECO:0000313" key="2">
    <source>
        <dbReference type="EMBL" id="EDS74755.1"/>
    </source>
</evidence>
<dbReference type="RefSeq" id="WP_004610046.1">
    <property type="nucleotide sequence ID" value="NZ_CP102275.1"/>
</dbReference>
<keyword evidence="4" id="KW-1185">Reference proteome</keyword>
<proteinExistence type="predicted"/>
<dbReference type="Proteomes" id="UP000004910">
    <property type="component" value="Unassembled WGS sequence"/>
</dbReference>
<dbReference type="OrthoDB" id="9789070at2"/>
<name>B1C2S0_9FIRM</name>
<dbReference type="eggNOG" id="COG3666">
    <property type="taxonomic scope" value="Bacteria"/>
</dbReference>
<dbReference type="PANTHER" id="PTHR33408:SF2">
    <property type="entry name" value="TRANSPOSASE DDE DOMAIN-CONTAINING PROTEIN"/>
    <property type="match status" value="1"/>
</dbReference>
<feature type="domain" description="Transposase DDE" evidence="1">
    <location>
        <begin position="70"/>
        <end position="194"/>
    </location>
</feature>
<gene>
    <name evidence="2" type="ORF">CLOSPI_01532</name>
    <name evidence="3" type="ORF">CLOSPI_01557</name>
</gene>
<sequence>MEKYYQAYGEYPGKTPADAGYGSYDNYMFCEKHEIDLYMKYSGYYKEQEKKTEKNQFKVSQMRQEDGSYICPQGYKFELVKETVNTKGRYKKVNQILENKHCEGCPLKSKCTKSKGNRKITNNEKLNQMKKEVRNNLASEAGKEYIKWRQIYSEGVFGILKEDHHYSKLRRRGESGVKLEIMLVAIGFNIRKYHKMMMEKRKKEALIN</sequence>
<dbReference type="Pfam" id="PF13751">
    <property type="entry name" value="DDE_Tnp_1_6"/>
    <property type="match status" value="1"/>
</dbReference>
<dbReference type="EMBL" id="ABIK02000010">
    <property type="protein sequence ID" value="EDS74780.1"/>
    <property type="molecule type" value="Genomic_DNA"/>
</dbReference>
<dbReference type="InterPro" id="IPR025668">
    <property type="entry name" value="Tnp_DDE_dom"/>
</dbReference>
<evidence type="ECO:0000313" key="4">
    <source>
        <dbReference type="Proteomes" id="UP000004910"/>
    </source>
</evidence>
<dbReference type="GeneID" id="94017188"/>
<reference evidence="2 4" key="1">
    <citation type="submission" date="2008-02" db="EMBL/GenBank/DDBJ databases">
        <title>Draft genome sequence of Clostridium spiroforme (DSM 1552).</title>
        <authorList>
            <person name="Sudarsanam P."/>
            <person name="Ley R."/>
            <person name="Guruge J."/>
            <person name="Turnbaugh P.J."/>
            <person name="Mahowald M."/>
            <person name="Liep D."/>
            <person name="Gordon J."/>
        </authorList>
    </citation>
    <scope>NUCLEOTIDE SEQUENCE [LARGE SCALE GENOMIC DNA]</scope>
    <source>
        <strain evidence="2 4">DSM 1552</strain>
    </source>
</reference>
<comment type="caution">
    <text evidence="2">The sequence shown here is derived from an EMBL/GenBank/DDBJ whole genome shotgun (WGS) entry which is preliminary data.</text>
</comment>
<dbReference type="PANTHER" id="PTHR33408">
    <property type="entry name" value="TRANSPOSASE"/>
    <property type="match status" value="1"/>
</dbReference>
<accession>B1C2S0</accession>
<evidence type="ECO:0000313" key="3">
    <source>
        <dbReference type="EMBL" id="EDS74780.1"/>
    </source>
</evidence>
<dbReference type="HOGENOM" id="CLU_021293_0_2_9"/>
<protein>
    <recommendedName>
        <fullName evidence="1">Transposase DDE domain-containing protein</fullName>
    </recommendedName>
</protein>